<evidence type="ECO:0000313" key="2">
    <source>
        <dbReference type="EMBL" id="PWG66688.1"/>
    </source>
</evidence>
<reference evidence="2 3" key="1">
    <citation type="journal article" date="2018" name="Int. J. Syst. Evol. Microbiol.">
        <title>Bifidobacterium callitrichidarum sp. nov. from the faeces of the emperor tamarin (Saguinus imperator).</title>
        <authorList>
            <person name="Modesto M."/>
            <person name="Michelini S."/>
            <person name="Sansosti M.C."/>
            <person name="De Filippo C."/>
            <person name="Cavalieri D."/>
            <person name="Qvirist L."/>
            <person name="Andlid T."/>
            <person name="Spiezio C."/>
            <person name="Sandri C."/>
            <person name="Pascarelli S."/>
            <person name="Sgorbati B."/>
            <person name="Mattarelli P."/>
        </authorList>
    </citation>
    <scope>NUCLEOTIDE SEQUENCE [LARGE SCALE GENOMIC DNA]</scope>
    <source>
        <strain evidence="2 3">TRI 5</strain>
    </source>
</reference>
<protein>
    <recommendedName>
        <fullName evidence="1">Pesticidal crystal protein Cry22Aa Ig-like domain-containing protein</fullName>
    </recommendedName>
</protein>
<gene>
    <name evidence="2" type="ORF">DF196_01940</name>
</gene>
<name>A0A2U2NC73_9BIFI</name>
<dbReference type="Gene3D" id="2.60.40.4270">
    <property type="entry name" value="Listeria-Bacteroides repeat domain"/>
    <property type="match status" value="1"/>
</dbReference>
<accession>A0A2U2NC73</accession>
<dbReference type="InterPro" id="IPR013783">
    <property type="entry name" value="Ig-like_fold"/>
</dbReference>
<dbReference type="Gene3D" id="2.60.40.10">
    <property type="entry name" value="Immunoglobulins"/>
    <property type="match status" value="1"/>
</dbReference>
<comment type="caution">
    <text evidence="2">The sequence shown here is derived from an EMBL/GenBank/DDBJ whole genome shotgun (WGS) entry which is preliminary data.</text>
</comment>
<sequence>MDHENGRALELVPRCAHSLVSAGVGGFLSCKEFSCSILEGCGGGLKFITLATILLLILLTPNMAMAADFNLFSFTLDTGKQVSIDAIPSEGCGSGCANSADFKYKGTKYVVVMEVYSLGSAGVAGYGRATVYFADTGKVAKELGSFTCNRAFGGDLSGWVACGGPSGKISLPTPPKQAILKFDANTGVNAPTDMIASGTSGSKTFKLSGAEPSKTHWSFLGWNTDQHATAAAVSKTGTISVPYGSTVTLYAIWQNYYPALKGVTNQTIPVGSSFDPKAGVTATDPEDGNVLPSLRITGTVDASKPGQYELIYTVQDAVGYKTTAKRMITVQQFLTSMPSTGVPNGLNAPWLLSIFLSVVGVAATAGKRIRS</sequence>
<dbReference type="AlphaFoldDB" id="A0A2U2NC73"/>
<proteinExistence type="predicted"/>
<dbReference type="Proteomes" id="UP000245876">
    <property type="component" value="Unassembled WGS sequence"/>
</dbReference>
<dbReference type="InterPro" id="IPR032179">
    <property type="entry name" value="Cry22Aa_Ig-like"/>
</dbReference>
<dbReference type="EMBL" id="QFFM01000003">
    <property type="protein sequence ID" value="PWG66688.1"/>
    <property type="molecule type" value="Genomic_DNA"/>
</dbReference>
<evidence type="ECO:0000313" key="3">
    <source>
        <dbReference type="Proteomes" id="UP000245876"/>
    </source>
</evidence>
<evidence type="ECO:0000259" key="1">
    <source>
        <dbReference type="Pfam" id="PF16403"/>
    </source>
</evidence>
<dbReference type="GO" id="GO:0005975">
    <property type="term" value="P:carbohydrate metabolic process"/>
    <property type="evidence" value="ECO:0007669"/>
    <property type="project" value="UniProtKB-ARBA"/>
</dbReference>
<dbReference type="InterPro" id="IPR042229">
    <property type="entry name" value="Listeria/Bacterioides_rpt_sf"/>
</dbReference>
<dbReference type="Pfam" id="PF16403">
    <property type="entry name" value="Bact_surface_Ig-like"/>
    <property type="match status" value="1"/>
</dbReference>
<keyword evidence="3" id="KW-1185">Reference proteome</keyword>
<dbReference type="PROSITE" id="PS51257">
    <property type="entry name" value="PROKAR_LIPOPROTEIN"/>
    <property type="match status" value="1"/>
</dbReference>
<organism evidence="2 3">
    <name type="scientific">Bifidobacterium callitrichidarum</name>
    <dbReference type="NCBI Taxonomy" id="2052941"/>
    <lineage>
        <taxon>Bacteria</taxon>
        <taxon>Bacillati</taxon>
        <taxon>Actinomycetota</taxon>
        <taxon>Actinomycetes</taxon>
        <taxon>Bifidobacteriales</taxon>
        <taxon>Bifidobacteriaceae</taxon>
        <taxon>Bifidobacterium</taxon>
    </lineage>
</organism>
<feature type="domain" description="Pesticidal crystal protein Cry22Aa Ig-like" evidence="1">
    <location>
        <begin position="259"/>
        <end position="330"/>
    </location>
</feature>